<reference evidence="1" key="1">
    <citation type="submission" date="2021-02" db="EMBL/GenBank/DDBJ databases">
        <title>Genome sequence Cadophora malorum strain M34.</title>
        <authorList>
            <person name="Stefanovic E."/>
            <person name="Vu D."/>
            <person name="Scully C."/>
            <person name="Dijksterhuis J."/>
            <person name="Roader J."/>
            <person name="Houbraken J."/>
        </authorList>
    </citation>
    <scope>NUCLEOTIDE SEQUENCE</scope>
    <source>
        <strain evidence="1">M34</strain>
    </source>
</reference>
<accession>A0A8H7VY92</accession>
<gene>
    <name evidence="1" type="ORF">IFR04_015688</name>
</gene>
<keyword evidence="2" id="KW-1185">Reference proteome</keyword>
<dbReference type="OrthoDB" id="3522347at2759"/>
<comment type="caution">
    <text evidence="1">The sequence shown here is derived from an EMBL/GenBank/DDBJ whole genome shotgun (WGS) entry which is preliminary data.</text>
</comment>
<evidence type="ECO:0000313" key="1">
    <source>
        <dbReference type="EMBL" id="KAG4411176.1"/>
    </source>
</evidence>
<dbReference type="Proteomes" id="UP000664132">
    <property type="component" value="Unassembled WGS sequence"/>
</dbReference>
<organism evidence="1 2">
    <name type="scientific">Cadophora malorum</name>
    <dbReference type="NCBI Taxonomy" id="108018"/>
    <lineage>
        <taxon>Eukaryota</taxon>
        <taxon>Fungi</taxon>
        <taxon>Dikarya</taxon>
        <taxon>Ascomycota</taxon>
        <taxon>Pezizomycotina</taxon>
        <taxon>Leotiomycetes</taxon>
        <taxon>Helotiales</taxon>
        <taxon>Ploettnerulaceae</taxon>
        <taxon>Cadophora</taxon>
    </lineage>
</organism>
<dbReference type="EMBL" id="JAFJYH010000510">
    <property type="protein sequence ID" value="KAG4411176.1"/>
    <property type="molecule type" value="Genomic_DNA"/>
</dbReference>
<dbReference type="AlphaFoldDB" id="A0A8H7VY92"/>
<proteinExistence type="predicted"/>
<evidence type="ECO:0000313" key="2">
    <source>
        <dbReference type="Proteomes" id="UP000664132"/>
    </source>
</evidence>
<protein>
    <submittedName>
        <fullName evidence="1">Uncharacterized protein</fullName>
    </submittedName>
</protein>
<name>A0A8H7VY92_9HELO</name>
<sequence length="205" mass="22425">MAISGYCHYWFNIAKANILSFSGPAQCVILALIGCYNGSRSGKSSTINTISRFYSRAQMAEEQQLPQTKHDLHLSRNSVDVGAFAEVRRFLATAALNKPVEGVQRCKDEGLPKACGGLITALGFKDKIKGMKYNVVRIHGACSPRIELESTADLIPIQVWGEDPTVEGMALAPGSVTHITKEVKVMVQRDSILDLLYLVEKLVEA</sequence>